<reference evidence="4" key="4">
    <citation type="submission" date="2025-09" db="UniProtKB">
        <authorList>
            <consortium name="Ensembl"/>
        </authorList>
    </citation>
    <scope>IDENTIFICATION</scope>
</reference>
<reference evidence="5" key="1">
    <citation type="journal article" date="2002" name="Science">
        <title>The draft genome of Ciona intestinalis: insights into chordate and vertebrate origins.</title>
        <authorList>
            <person name="Dehal P."/>
            <person name="Satou Y."/>
            <person name="Campbell R.K."/>
            <person name="Chapman J."/>
            <person name="Degnan B."/>
            <person name="De Tomaso A."/>
            <person name="Davidson B."/>
            <person name="Di Gregorio A."/>
            <person name="Gelpke M."/>
            <person name="Goodstein D.M."/>
            <person name="Harafuji N."/>
            <person name="Hastings K.E."/>
            <person name="Ho I."/>
            <person name="Hotta K."/>
            <person name="Huang W."/>
            <person name="Kawashima T."/>
            <person name="Lemaire P."/>
            <person name="Martinez D."/>
            <person name="Meinertzhagen I.A."/>
            <person name="Necula S."/>
            <person name="Nonaka M."/>
            <person name="Putnam N."/>
            <person name="Rash S."/>
            <person name="Saiga H."/>
            <person name="Satake M."/>
            <person name="Terry A."/>
            <person name="Yamada L."/>
            <person name="Wang H.G."/>
            <person name="Awazu S."/>
            <person name="Azumi K."/>
            <person name="Boore J."/>
            <person name="Branno M."/>
            <person name="Chin-Bow S."/>
            <person name="DeSantis R."/>
            <person name="Doyle S."/>
            <person name="Francino P."/>
            <person name="Keys D.N."/>
            <person name="Haga S."/>
            <person name="Hayashi H."/>
            <person name="Hino K."/>
            <person name="Imai K.S."/>
            <person name="Inaba K."/>
            <person name="Kano S."/>
            <person name="Kobayashi K."/>
            <person name="Kobayashi M."/>
            <person name="Lee B.I."/>
            <person name="Makabe K.W."/>
            <person name="Manohar C."/>
            <person name="Matassi G."/>
            <person name="Medina M."/>
            <person name="Mochizuki Y."/>
            <person name="Mount S."/>
            <person name="Morishita T."/>
            <person name="Miura S."/>
            <person name="Nakayama A."/>
            <person name="Nishizaka S."/>
            <person name="Nomoto H."/>
            <person name="Ohta F."/>
            <person name="Oishi K."/>
            <person name="Rigoutsos I."/>
            <person name="Sano M."/>
            <person name="Sasaki A."/>
            <person name="Sasakura Y."/>
            <person name="Shoguchi E."/>
            <person name="Shin-i T."/>
            <person name="Spagnuolo A."/>
            <person name="Stainier D."/>
            <person name="Suzuki M.M."/>
            <person name="Tassy O."/>
            <person name="Takatori N."/>
            <person name="Tokuoka M."/>
            <person name="Yagi K."/>
            <person name="Yoshizaki F."/>
            <person name="Wada S."/>
            <person name="Zhang C."/>
            <person name="Hyatt P.D."/>
            <person name="Larimer F."/>
            <person name="Detter C."/>
            <person name="Doggett N."/>
            <person name="Glavina T."/>
            <person name="Hawkins T."/>
            <person name="Richardson P."/>
            <person name="Lucas S."/>
            <person name="Kohara Y."/>
            <person name="Levine M."/>
            <person name="Satoh N."/>
            <person name="Rokhsar D.S."/>
        </authorList>
    </citation>
    <scope>NUCLEOTIDE SEQUENCE [LARGE SCALE GENOMIC DNA]</scope>
</reference>
<feature type="domain" description="Brix" evidence="3">
    <location>
        <begin position="27"/>
        <end position="301"/>
    </location>
</feature>
<evidence type="ECO:0000256" key="2">
    <source>
        <dbReference type="SAM" id="MobiDB-lite"/>
    </source>
</evidence>
<dbReference type="InterPro" id="IPR007109">
    <property type="entry name" value="Brix"/>
</dbReference>
<dbReference type="STRING" id="7719.ENSCINP00000011158"/>
<keyword evidence="5" id="KW-1185">Reference proteome</keyword>
<dbReference type="PROSITE" id="PS50833">
    <property type="entry name" value="BRIX"/>
    <property type="match status" value="1"/>
</dbReference>
<dbReference type="GO" id="GO:0005730">
    <property type="term" value="C:nucleolus"/>
    <property type="evidence" value="ECO:0007669"/>
    <property type="project" value="UniProtKB-SubCell"/>
</dbReference>
<comment type="subcellular location">
    <subcellularLocation>
        <location evidence="1">Nucleus</location>
        <location evidence="1">Nucleolus</location>
    </subcellularLocation>
</comment>
<sequence length="453" mass="51982">MGKKKGRAKKASKLNNKLEDAEINKAPHTFVFPRGHVGSNVQQLAMDMRRVMEPFTASKLKVRKKNVLKDFVAVAGPLGVTHFISFSKTTSGVNMRLARLPKGPTLHFKVLKYSLSKDVVSSVKKPKTSQGQYRTAPLLVLNEFKTKDSKTTDINSVNPQKLCATMLQNMFPSINIHKVNLNHVQRCVLFNNVEDNRIEFRHYNIAVKPIGMSRRMKKIVTQRNIPNLGKLADISDYLTNRGDGSASESEPELDDQTSEVELPQKMVGAGNMKSHQSAIRLTELGPRLMLELFKIEEGMHEGEVLFHSFIEKTEEEKKLLEKSRQKKKSDKEMRKKQQEMNIQRKEDEKKKNKEKSIAGMKRKLKDEEQEDDDVQYYRDEVGAEPDEDLAPPKKVFRKMRPKNDKPKIKTVKFKSSKGNSQNFKKNFKTLSKNTNVKKFPSKKVKVGMKRNRK</sequence>
<name>F6Z910_CIOIN</name>
<dbReference type="Ensembl" id="ENSCINT00000011158.3">
    <property type="protein sequence ID" value="ENSCINP00000011158.3"/>
    <property type="gene ID" value="ENSCING00000005420.3"/>
</dbReference>
<organism evidence="4 5">
    <name type="scientific">Ciona intestinalis</name>
    <name type="common">Transparent sea squirt</name>
    <name type="synonym">Ascidia intestinalis</name>
    <dbReference type="NCBI Taxonomy" id="7719"/>
    <lineage>
        <taxon>Eukaryota</taxon>
        <taxon>Metazoa</taxon>
        <taxon>Chordata</taxon>
        <taxon>Tunicata</taxon>
        <taxon>Ascidiacea</taxon>
        <taxon>Phlebobranchia</taxon>
        <taxon>Cionidae</taxon>
        <taxon>Ciona</taxon>
    </lineage>
</organism>
<protein>
    <submittedName>
        <fullName evidence="4">Peter pan homolog (Drosophila)</fullName>
    </submittedName>
</protein>
<dbReference type="PANTHER" id="PTHR12661">
    <property type="entry name" value="PETER PAN-RELATED"/>
    <property type="match status" value="1"/>
</dbReference>
<feature type="region of interest" description="Disordered" evidence="2">
    <location>
        <begin position="239"/>
        <end position="258"/>
    </location>
</feature>
<dbReference type="HOGENOM" id="CLU_026936_0_1_1"/>
<accession>F6Z910</accession>
<dbReference type="PANTHER" id="PTHR12661:SF5">
    <property type="entry name" value="SUPPRESSOR OF SWI4 1 HOMOLOG"/>
    <property type="match status" value="1"/>
</dbReference>
<gene>
    <name evidence="4" type="primary">ppan</name>
</gene>
<dbReference type="GO" id="GO:0019843">
    <property type="term" value="F:rRNA binding"/>
    <property type="evidence" value="ECO:0000318"/>
    <property type="project" value="GO_Central"/>
</dbReference>
<reference evidence="4" key="2">
    <citation type="journal article" date="2008" name="Genome Biol.">
        <title>Improved genome assembly and evidence-based global gene model set for the chordate Ciona intestinalis: new insight into intron and operon populations.</title>
        <authorList>
            <person name="Satou Y."/>
            <person name="Mineta K."/>
            <person name="Ogasawara M."/>
            <person name="Sasakura Y."/>
            <person name="Shoguchi E."/>
            <person name="Ueno K."/>
            <person name="Yamada L."/>
            <person name="Matsumoto J."/>
            <person name="Wasserscheid J."/>
            <person name="Dewar K."/>
            <person name="Wiley G.B."/>
            <person name="Macmil S.L."/>
            <person name="Roe B.A."/>
            <person name="Zeller R.W."/>
            <person name="Hastings K.E."/>
            <person name="Lemaire P."/>
            <person name="Lindquist E."/>
            <person name="Endo T."/>
            <person name="Hotta K."/>
            <person name="Inaba K."/>
        </authorList>
    </citation>
    <scope>NUCLEOTIDE SEQUENCE [LARGE SCALE GENOMIC DNA]</scope>
    <source>
        <strain evidence="4">wild type</strain>
    </source>
</reference>
<dbReference type="Pfam" id="PF04427">
    <property type="entry name" value="Brix"/>
    <property type="match status" value="1"/>
</dbReference>
<dbReference type="GeneTree" id="ENSGT00530000064158"/>
<evidence type="ECO:0000313" key="4">
    <source>
        <dbReference type="Ensembl" id="ENSCINP00000011158.3"/>
    </source>
</evidence>
<proteinExistence type="predicted"/>
<dbReference type="GO" id="GO:0000463">
    <property type="term" value="P:maturation of LSU-rRNA from tricistronic rRNA transcript (SSU-rRNA, 5.8S rRNA, LSU-rRNA)"/>
    <property type="evidence" value="ECO:0000318"/>
    <property type="project" value="GO_Central"/>
</dbReference>
<dbReference type="Proteomes" id="UP000008144">
    <property type="component" value="Chromosome 8"/>
</dbReference>
<dbReference type="SMART" id="SM00879">
    <property type="entry name" value="Brix"/>
    <property type="match status" value="1"/>
</dbReference>
<feature type="compositionally biased region" description="Polar residues" evidence="2">
    <location>
        <begin position="416"/>
        <end position="425"/>
    </location>
</feature>
<dbReference type="InterPro" id="IPR045112">
    <property type="entry name" value="PPAN-like"/>
</dbReference>
<evidence type="ECO:0000259" key="3">
    <source>
        <dbReference type="PROSITE" id="PS50833"/>
    </source>
</evidence>
<feature type="compositionally biased region" description="Basic and acidic residues" evidence="2">
    <location>
        <begin position="320"/>
        <end position="356"/>
    </location>
</feature>
<feature type="compositionally biased region" description="Acidic residues" evidence="2">
    <location>
        <begin position="249"/>
        <end position="258"/>
    </location>
</feature>
<evidence type="ECO:0000256" key="1">
    <source>
        <dbReference type="ARBA" id="ARBA00004604"/>
    </source>
</evidence>
<feature type="region of interest" description="Disordered" evidence="2">
    <location>
        <begin position="320"/>
        <end position="425"/>
    </location>
</feature>
<evidence type="ECO:0000313" key="5">
    <source>
        <dbReference type="Proteomes" id="UP000008144"/>
    </source>
</evidence>
<dbReference type="InParanoid" id="F6Z910"/>
<dbReference type="EMBL" id="EAAA01002669">
    <property type="status" value="NOT_ANNOTATED_CDS"/>
    <property type="molecule type" value="Genomic_DNA"/>
</dbReference>
<reference evidence="4" key="3">
    <citation type="submission" date="2025-08" db="UniProtKB">
        <authorList>
            <consortium name="Ensembl"/>
        </authorList>
    </citation>
    <scope>IDENTIFICATION</scope>
</reference>
<dbReference type="AlphaFoldDB" id="F6Z910"/>
<dbReference type="GO" id="GO:0030687">
    <property type="term" value="C:preribosome, large subunit precursor"/>
    <property type="evidence" value="ECO:0000318"/>
    <property type="project" value="GO_Central"/>
</dbReference>
<dbReference type="OMA" id="KDYTVMT"/>
<dbReference type="FunCoup" id="F6Z910">
    <property type="interactions" value="619"/>
</dbReference>